<dbReference type="PANTHER" id="PTHR10343">
    <property type="entry name" value="5'-AMP-ACTIVATED PROTEIN KINASE , BETA SUBUNIT"/>
    <property type="match status" value="1"/>
</dbReference>
<dbReference type="Pfam" id="PF04739">
    <property type="entry name" value="AMPKBI"/>
    <property type="match status" value="1"/>
</dbReference>
<keyword evidence="6" id="KW-1185">Reference proteome</keyword>
<evidence type="ECO:0000313" key="6">
    <source>
        <dbReference type="Proteomes" id="UP001152797"/>
    </source>
</evidence>
<gene>
    <name evidence="4" type="ORF">C1SCF055_LOCUS38509</name>
</gene>
<dbReference type="EMBL" id="CAMXCT020005891">
    <property type="protein sequence ID" value="CAL1166924.1"/>
    <property type="molecule type" value="Genomic_DNA"/>
</dbReference>
<dbReference type="GO" id="GO:0007165">
    <property type="term" value="P:signal transduction"/>
    <property type="evidence" value="ECO:0007669"/>
    <property type="project" value="TreeGrafter"/>
</dbReference>
<dbReference type="GO" id="GO:0005634">
    <property type="term" value="C:nucleus"/>
    <property type="evidence" value="ECO:0007669"/>
    <property type="project" value="TreeGrafter"/>
</dbReference>
<organism evidence="4">
    <name type="scientific">Cladocopium goreaui</name>
    <dbReference type="NCBI Taxonomy" id="2562237"/>
    <lineage>
        <taxon>Eukaryota</taxon>
        <taxon>Sar</taxon>
        <taxon>Alveolata</taxon>
        <taxon>Dinophyceae</taxon>
        <taxon>Suessiales</taxon>
        <taxon>Symbiodiniaceae</taxon>
        <taxon>Cladocopium</taxon>
    </lineage>
</organism>
<dbReference type="InterPro" id="IPR037256">
    <property type="entry name" value="ASC_dom_sf"/>
</dbReference>
<reference evidence="5 6" key="2">
    <citation type="submission" date="2024-05" db="EMBL/GenBank/DDBJ databases">
        <authorList>
            <person name="Chen Y."/>
            <person name="Shah S."/>
            <person name="Dougan E. K."/>
            <person name="Thang M."/>
            <person name="Chan C."/>
        </authorList>
    </citation>
    <scope>NUCLEOTIDE SEQUENCE [LARGE SCALE GENOMIC DNA]</scope>
</reference>
<dbReference type="GO" id="GO:0031588">
    <property type="term" value="C:nucleotide-activated protein kinase complex"/>
    <property type="evidence" value="ECO:0007669"/>
    <property type="project" value="TreeGrafter"/>
</dbReference>
<dbReference type="InterPro" id="IPR032640">
    <property type="entry name" value="AMPK1_CBM"/>
</dbReference>
<dbReference type="PANTHER" id="PTHR10343:SF84">
    <property type="entry name" value="5'-AMP-ACTIVATED PROTEIN KINASE SUBUNIT BETA-1"/>
    <property type="match status" value="1"/>
</dbReference>
<dbReference type="InterPro" id="IPR050827">
    <property type="entry name" value="CRP1_MDG1_kinase"/>
</dbReference>
<dbReference type="InterPro" id="IPR006828">
    <property type="entry name" value="ASC_dom"/>
</dbReference>
<dbReference type="GO" id="GO:0005737">
    <property type="term" value="C:cytoplasm"/>
    <property type="evidence" value="ECO:0007669"/>
    <property type="project" value="TreeGrafter"/>
</dbReference>
<sequence length="261" mass="28813">MGNQQTRQRVLASRGGSGTALPMNGSVPIFTPGPSTDIGRMTSSVANDSGEKDDCIPVVFTWTHGGQNVFLAASFNGWKDQIPMVRSGQEFSVVQELPRGVHQYKFIVDDQWRFSPDQPRMQDSQGNMNNVLDISTYQKFQVTVDEKDAPGKFGQMIPDPNDYTLDAPVVPMVLSKSTFSAIPTRLLPGQGPMNIPIHCLCDHIYLRERSDDAPLVAAVTHRYGQKYSTTVYVARSHFGESDERVDLDGAPNPLKAAIRRA</sequence>
<protein>
    <submittedName>
        <fullName evidence="5">SNF1-related protein kinase regulatory subunit beta-2</fullName>
    </submittedName>
</protein>
<comment type="similarity">
    <text evidence="1">Belongs to the 5'-AMP-activated protein kinase beta subunit family.</text>
</comment>
<dbReference type="InterPro" id="IPR014756">
    <property type="entry name" value="Ig_E-set"/>
</dbReference>
<dbReference type="EMBL" id="CAMXCT010005891">
    <property type="protein sequence ID" value="CAI4013549.1"/>
    <property type="molecule type" value="Genomic_DNA"/>
</dbReference>
<dbReference type="InterPro" id="IPR013783">
    <property type="entry name" value="Ig-like_fold"/>
</dbReference>
<feature type="region of interest" description="Disordered" evidence="2">
    <location>
        <begin position="1"/>
        <end position="36"/>
    </location>
</feature>
<dbReference type="Gene3D" id="2.60.40.10">
    <property type="entry name" value="Immunoglobulins"/>
    <property type="match status" value="1"/>
</dbReference>
<dbReference type="Proteomes" id="UP001152797">
    <property type="component" value="Unassembled WGS sequence"/>
</dbReference>
<dbReference type="Gene3D" id="6.20.250.60">
    <property type="match status" value="1"/>
</dbReference>
<evidence type="ECO:0000313" key="5">
    <source>
        <dbReference type="EMBL" id="CAL4800861.1"/>
    </source>
</evidence>
<reference evidence="4" key="1">
    <citation type="submission" date="2022-10" db="EMBL/GenBank/DDBJ databases">
        <authorList>
            <person name="Chen Y."/>
            <person name="Dougan E. K."/>
            <person name="Chan C."/>
            <person name="Rhodes N."/>
            <person name="Thang M."/>
        </authorList>
    </citation>
    <scope>NUCLEOTIDE SEQUENCE</scope>
</reference>
<dbReference type="AlphaFoldDB" id="A0A9P1DQP5"/>
<comment type="caution">
    <text evidence="4">The sequence shown here is derived from an EMBL/GenBank/DDBJ whole genome shotgun (WGS) entry which is preliminary data.</text>
</comment>
<evidence type="ECO:0000259" key="3">
    <source>
        <dbReference type="SMART" id="SM01010"/>
    </source>
</evidence>
<dbReference type="EMBL" id="CAMXCT030005891">
    <property type="protein sequence ID" value="CAL4800861.1"/>
    <property type="molecule type" value="Genomic_DNA"/>
</dbReference>
<dbReference type="CDD" id="cd02859">
    <property type="entry name" value="E_set_AMPKbeta_like_N"/>
    <property type="match status" value="1"/>
</dbReference>
<dbReference type="SUPFAM" id="SSF160219">
    <property type="entry name" value="AMPKBI-like"/>
    <property type="match status" value="1"/>
</dbReference>
<dbReference type="GO" id="GO:0019901">
    <property type="term" value="F:protein kinase binding"/>
    <property type="evidence" value="ECO:0007669"/>
    <property type="project" value="TreeGrafter"/>
</dbReference>
<accession>A0A9P1DQP5</accession>
<evidence type="ECO:0000313" key="4">
    <source>
        <dbReference type="EMBL" id="CAI4013549.1"/>
    </source>
</evidence>
<evidence type="ECO:0000256" key="2">
    <source>
        <dbReference type="SAM" id="MobiDB-lite"/>
    </source>
</evidence>
<dbReference type="SMART" id="SM01010">
    <property type="entry name" value="AMPKBI"/>
    <property type="match status" value="1"/>
</dbReference>
<feature type="domain" description="Association with the SNF1 complex (ASC)" evidence="3">
    <location>
        <begin position="146"/>
        <end position="236"/>
    </location>
</feature>
<dbReference type="OrthoDB" id="531008at2759"/>
<dbReference type="Pfam" id="PF16561">
    <property type="entry name" value="AMPK1_CBM"/>
    <property type="match status" value="1"/>
</dbReference>
<evidence type="ECO:0000256" key="1">
    <source>
        <dbReference type="ARBA" id="ARBA00010926"/>
    </source>
</evidence>
<dbReference type="SUPFAM" id="SSF81296">
    <property type="entry name" value="E set domains"/>
    <property type="match status" value="1"/>
</dbReference>
<proteinExistence type="inferred from homology"/>
<name>A0A9P1DQP5_9DINO</name>